<gene>
    <name evidence="6" type="ORF">PbB2_00248</name>
</gene>
<evidence type="ECO:0000256" key="3">
    <source>
        <dbReference type="ARBA" id="ARBA00023163"/>
    </source>
</evidence>
<dbReference type="InterPro" id="IPR001647">
    <property type="entry name" value="HTH_TetR"/>
</dbReference>
<dbReference type="PANTHER" id="PTHR30055:SF234">
    <property type="entry name" value="HTH-TYPE TRANSCRIPTIONAL REGULATOR BETI"/>
    <property type="match status" value="1"/>
</dbReference>
<dbReference type="Pfam" id="PF00440">
    <property type="entry name" value="TetR_N"/>
    <property type="match status" value="1"/>
</dbReference>
<dbReference type="EMBL" id="BFBR01000001">
    <property type="protein sequence ID" value="GBF56591.1"/>
    <property type="molecule type" value="Genomic_DNA"/>
</dbReference>
<proteinExistence type="predicted"/>
<evidence type="ECO:0000259" key="5">
    <source>
        <dbReference type="PROSITE" id="PS50977"/>
    </source>
</evidence>
<dbReference type="InterPro" id="IPR036271">
    <property type="entry name" value="Tet_transcr_reg_TetR-rel_C_sf"/>
</dbReference>
<protein>
    <recommendedName>
        <fullName evidence="5">HTH tetR-type domain-containing protein</fullName>
    </recommendedName>
</protein>
<dbReference type="PANTHER" id="PTHR30055">
    <property type="entry name" value="HTH-TYPE TRANSCRIPTIONAL REGULATOR RUTR"/>
    <property type="match status" value="1"/>
</dbReference>
<name>A0A2P2E689_9PROT</name>
<comment type="caution">
    <text evidence="6">The sequence shown here is derived from an EMBL/GenBank/DDBJ whole genome shotgun (WGS) entry which is preliminary data.</text>
</comment>
<dbReference type="SUPFAM" id="SSF48498">
    <property type="entry name" value="Tetracyclin repressor-like, C-terminal domain"/>
    <property type="match status" value="1"/>
</dbReference>
<keyword evidence="1" id="KW-0805">Transcription regulation</keyword>
<keyword evidence="2 4" id="KW-0238">DNA-binding</keyword>
<feature type="DNA-binding region" description="H-T-H motif" evidence="4">
    <location>
        <begin position="28"/>
        <end position="47"/>
    </location>
</feature>
<dbReference type="Proteomes" id="UP000245086">
    <property type="component" value="Unassembled WGS sequence"/>
</dbReference>
<dbReference type="GO" id="GO:0003700">
    <property type="term" value="F:DNA-binding transcription factor activity"/>
    <property type="evidence" value="ECO:0007669"/>
    <property type="project" value="TreeGrafter"/>
</dbReference>
<keyword evidence="7" id="KW-1185">Reference proteome</keyword>
<dbReference type="InterPro" id="IPR050109">
    <property type="entry name" value="HTH-type_TetR-like_transc_reg"/>
</dbReference>
<feature type="domain" description="HTH tetR-type" evidence="5">
    <location>
        <begin position="5"/>
        <end position="65"/>
    </location>
</feature>
<keyword evidence="3" id="KW-0804">Transcription</keyword>
<dbReference type="SUPFAM" id="SSF46689">
    <property type="entry name" value="Homeodomain-like"/>
    <property type="match status" value="1"/>
</dbReference>
<accession>A0A2P2E689</accession>
<dbReference type="InterPro" id="IPR041478">
    <property type="entry name" value="TetR_C_27"/>
</dbReference>
<dbReference type="Gene3D" id="1.10.10.60">
    <property type="entry name" value="Homeodomain-like"/>
    <property type="match status" value="1"/>
</dbReference>
<dbReference type="GO" id="GO:0000976">
    <property type="term" value="F:transcription cis-regulatory region binding"/>
    <property type="evidence" value="ECO:0007669"/>
    <property type="project" value="TreeGrafter"/>
</dbReference>
<dbReference type="RefSeq" id="WP_108983463.1">
    <property type="nucleotide sequence ID" value="NZ_BFBR01000001.1"/>
</dbReference>
<dbReference type="InterPro" id="IPR009057">
    <property type="entry name" value="Homeodomain-like_sf"/>
</dbReference>
<organism evidence="6 7">
    <name type="scientific">Candidatus Phycosocius bacilliformis</name>
    <dbReference type="NCBI Taxonomy" id="1445552"/>
    <lineage>
        <taxon>Bacteria</taxon>
        <taxon>Pseudomonadati</taxon>
        <taxon>Pseudomonadota</taxon>
        <taxon>Alphaproteobacteria</taxon>
        <taxon>Caulobacterales</taxon>
        <taxon>Caulobacterales incertae sedis</taxon>
        <taxon>Candidatus Phycosocius</taxon>
    </lineage>
</organism>
<dbReference type="OrthoDB" id="9808189at2"/>
<evidence type="ECO:0000313" key="6">
    <source>
        <dbReference type="EMBL" id="GBF56591.1"/>
    </source>
</evidence>
<sequence>MDEKTETRERILEAAGRRFEHYGYNKTTMSEIAADLKMSTGNLYRFYPSKLDIAEAFARAHECEEDTMMEQVVSSGGSAGERLREFHRVVLEHTFNMIDHSKKIFELAQAISRERPAYSNRRLAAERVYLERILRDGIAEGLFAPNDNLNELAEMIQCATMKFRYPQLYNCYRIDMLRRELEGTMDLLFKGLLKR</sequence>
<evidence type="ECO:0000256" key="1">
    <source>
        <dbReference type="ARBA" id="ARBA00023015"/>
    </source>
</evidence>
<evidence type="ECO:0000256" key="4">
    <source>
        <dbReference type="PROSITE-ProRule" id="PRU00335"/>
    </source>
</evidence>
<evidence type="ECO:0000256" key="2">
    <source>
        <dbReference type="ARBA" id="ARBA00023125"/>
    </source>
</evidence>
<dbReference type="PROSITE" id="PS50977">
    <property type="entry name" value="HTH_TETR_2"/>
    <property type="match status" value="1"/>
</dbReference>
<dbReference type="Gene3D" id="1.10.357.10">
    <property type="entry name" value="Tetracycline Repressor, domain 2"/>
    <property type="match status" value="1"/>
</dbReference>
<evidence type="ECO:0000313" key="7">
    <source>
        <dbReference type="Proteomes" id="UP000245086"/>
    </source>
</evidence>
<dbReference type="AlphaFoldDB" id="A0A2P2E689"/>
<reference evidence="6 7" key="1">
    <citation type="journal article" date="2018" name="Genome Announc.">
        <title>Draft Genome Sequence of "Candidatus Phycosocius bacilliformis," an Alphaproteobacterial Ectosymbiont of the Hydrocarbon-Producing Green Alga Botryococcus braunii.</title>
        <authorList>
            <person name="Tanabe Y."/>
            <person name="Yamaguchi H."/>
            <person name="Watanabe M.M."/>
        </authorList>
    </citation>
    <scope>NUCLEOTIDE SEQUENCE [LARGE SCALE GENOMIC DNA]</scope>
    <source>
        <strain evidence="6 7">BOTRYCO-2</strain>
    </source>
</reference>
<dbReference type="Pfam" id="PF17935">
    <property type="entry name" value="TetR_C_27"/>
    <property type="match status" value="1"/>
</dbReference>